<feature type="coiled-coil region" evidence="10">
    <location>
        <begin position="108"/>
        <end position="174"/>
    </location>
</feature>
<evidence type="ECO:0000256" key="11">
    <source>
        <dbReference type="SAM" id="MobiDB-lite"/>
    </source>
</evidence>
<dbReference type="InterPro" id="IPR026206">
    <property type="entry name" value="HAUS3"/>
</dbReference>
<evidence type="ECO:0000256" key="3">
    <source>
        <dbReference type="ARBA" id="ARBA00022490"/>
    </source>
</evidence>
<keyword evidence="6" id="KW-0498">Mitosis</keyword>
<keyword evidence="5" id="KW-0493">Microtubule</keyword>
<dbReference type="PANTHER" id="PTHR19378:SF1">
    <property type="entry name" value="HAUS AUGMIN-LIKE COMPLEX SUBUNIT 3 N-TERMINAL DOMAIN-CONTAINING PROTEIN"/>
    <property type="match status" value="1"/>
</dbReference>
<protein>
    <recommendedName>
        <fullName evidence="12">HAUS augmin-like complex subunit 3 N-terminal domain-containing protein</fullName>
    </recommendedName>
</protein>
<comment type="caution">
    <text evidence="13">The sequence shown here is derived from an EMBL/GenBank/DDBJ whole genome shotgun (WGS) entry which is preliminary data.</text>
</comment>
<name>A0ABQ7TJR4_PHRPL</name>
<evidence type="ECO:0000256" key="5">
    <source>
        <dbReference type="ARBA" id="ARBA00022701"/>
    </source>
</evidence>
<sequence>MFARRHSRAFLLDTVDRGAEFVEILKIVYPKADCLHKEDFDWLFDCPQTEQFLEWFCNTVGEENVLDSTELENYEKLVISGKPVLEGEALEEVLKTCPQSSELKGAPQENEAVALETLKQEMQSLKSQRICHIKRHNKLQARAASLKQEVCCSTKKKEKAIKELKKTHLKLELENFQSNDVLSQVCKTAKEVVQWHTDPGNERMRPSMATADLRHYLESEETTTKVFSRYFSKIMPGIIHDMEANKTVLVRKQQGSTWEDMDADTITRVAQGGLLENKSINSDKDPEDHTMTTSVLKNHVLDEGQLGRKNEPKFSQKSVSEEMDKPKAEGFRSWGLAAQNGCQGGLKETEADEMEHPKGDNLDTYQEELGRMELAYMWSQMVVVMTSAKIKGISSSLQWAVKAVKTVKEKKVEEDKGKLCLRIASCQEQLCILQTEIEQAKMQQLVPLLQGSARLLRLPIVSGELDLETFRLGHLEMMQEEAAGQMLGHLSHLELLSLLLLLEKKNLQQMGTLLKEMLMILNGLLSKLQDWQSCFEDSRFSIKQCPRTLIDPSDFTTLRLWEMLDKHSQEKQLFRSYETLASRASRLWQQLRMLQVQLATPLTQLPKLESENKVLNCLMYGDSKQLMLHAQELSEPLEQLSITHAKLYQMLMDTLSDLKVKRKSLQSHFQKTERNLYMHFFKNPDHLKELVEDAEKQTVTSSYV</sequence>
<accession>A0ABQ7TJR4</accession>
<evidence type="ECO:0000256" key="10">
    <source>
        <dbReference type="SAM" id="Coils"/>
    </source>
</evidence>
<evidence type="ECO:0000259" key="12">
    <source>
        <dbReference type="Pfam" id="PF14932"/>
    </source>
</evidence>
<organism evidence="13 14">
    <name type="scientific">Phrynosoma platyrhinos</name>
    <name type="common">Desert horned lizard</name>
    <dbReference type="NCBI Taxonomy" id="52577"/>
    <lineage>
        <taxon>Eukaryota</taxon>
        <taxon>Metazoa</taxon>
        <taxon>Chordata</taxon>
        <taxon>Craniata</taxon>
        <taxon>Vertebrata</taxon>
        <taxon>Euteleostomi</taxon>
        <taxon>Lepidosauria</taxon>
        <taxon>Squamata</taxon>
        <taxon>Bifurcata</taxon>
        <taxon>Unidentata</taxon>
        <taxon>Episquamata</taxon>
        <taxon>Toxicofera</taxon>
        <taxon>Iguania</taxon>
        <taxon>Phrynosomatidae</taxon>
        <taxon>Phrynosomatinae</taxon>
        <taxon>Phrynosoma</taxon>
    </lineage>
</organism>
<reference evidence="13 14" key="1">
    <citation type="journal article" date="2022" name="Gigascience">
        <title>A chromosome-level genome assembly and annotation of the desert horned lizard, Phrynosoma platyrhinos, provides insight into chromosomal rearrangements among reptiles.</title>
        <authorList>
            <person name="Koochekian N."/>
            <person name="Ascanio A."/>
            <person name="Farleigh K."/>
            <person name="Card D.C."/>
            <person name="Schield D.R."/>
            <person name="Castoe T.A."/>
            <person name="Jezkova T."/>
        </authorList>
    </citation>
    <scope>NUCLEOTIDE SEQUENCE [LARGE SCALE GENOMIC DNA]</scope>
    <source>
        <strain evidence="13">NK-2021</strain>
    </source>
</reference>
<keyword evidence="3" id="KW-0963">Cytoplasm</keyword>
<keyword evidence="9" id="KW-0131">Cell cycle</keyword>
<feature type="domain" description="HAUS augmin-like complex subunit 3 N-terminal" evidence="12">
    <location>
        <begin position="42"/>
        <end position="246"/>
    </location>
</feature>
<evidence type="ECO:0000313" key="14">
    <source>
        <dbReference type="Proteomes" id="UP000826234"/>
    </source>
</evidence>
<evidence type="ECO:0000256" key="4">
    <source>
        <dbReference type="ARBA" id="ARBA00022618"/>
    </source>
</evidence>
<evidence type="ECO:0000256" key="7">
    <source>
        <dbReference type="ARBA" id="ARBA00023054"/>
    </source>
</evidence>
<evidence type="ECO:0000256" key="9">
    <source>
        <dbReference type="ARBA" id="ARBA00023306"/>
    </source>
</evidence>
<keyword evidence="4" id="KW-0132">Cell division</keyword>
<dbReference type="PANTHER" id="PTHR19378">
    <property type="entry name" value="GOLGIN- RELATED"/>
    <property type="match status" value="1"/>
</dbReference>
<proteinExistence type="inferred from homology"/>
<dbReference type="EMBL" id="JAIPUX010000439">
    <property type="protein sequence ID" value="KAH0630029.1"/>
    <property type="molecule type" value="Genomic_DNA"/>
</dbReference>
<keyword evidence="7 10" id="KW-0175">Coiled coil</keyword>
<feature type="compositionally biased region" description="Basic and acidic residues" evidence="11">
    <location>
        <begin position="299"/>
        <end position="321"/>
    </location>
</feature>
<keyword evidence="8" id="KW-0206">Cytoskeleton</keyword>
<dbReference type="Proteomes" id="UP000826234">
    <property type="component" value="Unassembled WGS sequence"/>
</dbReference>
<dbReference type="InterPro" id="IPR032733">
    <property type="entry name" value="HAUS3_N"/>
</dbReference>
<keyword evidence="14" id="KW-1185">Reference proteome</keyword>
<dbReference type="PRINTS" id="PR02089">
    <property type="entry name" value="HAUSAUGMINL3"/>
</dbReference>
<feature type="region of interest" description="Disordered" evidence="11">
    <location>
        <begin position="298"/>
        <end position="321"/>
    </location>
</feature>
<evidence type="ECO:0000313" key="13">
    <source>
        <dbReference type="EMBL" id="KAH0630029.1"/>
    </source>
</evidence>
<evidence type="ECO:0000256" key="1">
    <source>
        <dbReference type="ARBA" id="ARBA00004186"/>
    </source>
</evidence>
<dbReference type="Pfam" id="PF14932">
    <property type="entry name" value="HAUS-augmin3"/>
    <property type="match status" value="1"/>
</dbReference>
<gene>
    <name evidence="13" type="ORF">JD844_012592</name>
</gene>
<evidence type="ECO:0000256" key="6">
    <source>
        <dbReference type="ARBA" id="ARBA00022776"/>
    </source>
</evidence>
<comment type="similarity">
    <text evidence="2">Belongs to the HAUS3 family.</text>
</comment>
<evidence type="ECO:0000256" key="2">
    <source>
        <dbReference type="ARBA" id="ARBA00009645"/>
    </source>
</evidence>
<evidence type="ECO:0000256" key="8">
    <source>
        <dbReference type="ARBA" id="ARBA00023212"/>
    </source>
</evidence>
<comment type="subcellular location">
    <subcellularLocation>
        <location evidence="1">Cytoplasm</location>
        <location evidence="1">Cytoskeleton</location>
        <location evidence="1">Spindle</location>
    </subcellularLocation>
</comment>